<organism evidence="2 3">
    <name type="scientific">Panagrellus redivivus</name>
    <name type="common">Microworm</name>
    <dbReference type="NCBI Taxonomy" id="6233"/>
    <lineage>
        <taxon>Eukaryota</taxon>
        <taxon>Metazoa</taxon>
        <taxon>Ecdysozoa</taxon>
        <taxon>Nematoda</taxon>
        <taxon>Chromadorea</taxon>
        <taxon>Rhabditida</taxon>
        <taxon>Tylenchina</taxon>
        <taxon>Panagrolaimomorpha</taxon>
        <taxon>Panagrolaimoidea</taxon>
        <taxon>Panagrolaimidae</taxon>
        <taxon>Panagrellus</taxon>
    </lineage>
</organism>
<evidence type="ECO:0000313" key="3">
    <source>
        <dbReference type="WBParaSite" id="Pan_g16398.t1"/>
    </source>
</evidence>
<dbReference type="PANTHER" id="PTHR44590:SF3">
    <property type="entry name" value="CARBOXYLESTERASE TYPE B DOMAIN-CONTAINING PROTEIN"/>
    <property type="match status" value="1"/>
</dbReference>
<dbReference type="Gene3D" id="3.40.50.1820">
    <property type="entry name" value="alpha/beta hydrolase"/>
    <property type="match status" value="1"/>
</dbReference>
<proteinExistence type="predicted"/>
<dbReference type="AlphaFoldDB" id="A0A7E4V5L1"/>
<accession>A0A7E4V5L1</accession>
<feature type="domain" description="Carboxylesterase type B" evidence="1">
    <location>
        <begin position="52"/>
        <end position="443"/>
    </location>
</feature>
<sequence length="582" mass="65093">MRVNPSGRWPDDQYHIAVAHPDCLLDSSIGNIQALKYSLTAAEQPFESCVALGIPYSQLPRHRFEFTHGLKYQGFINATKFGAKCVPIKTNINGLQNLTDENCLFINAFIPHKTAISTIKHNLPILMVIHGGGFSDGSAENFDTKGILRNYVNQDIIVVTVNYRLGSLGFFVNHAYEIKNAGLYDVLQAYLFVTSITEGLRGDPNRIAILGVDSGAVMAELLSLVSFPNDVRPAGIIAIGGSISMPWAMSPNVAEVSDDLVWAVGGASDGVSIRKADLMSTVCAPVDAILNGTEEVINAKRRPQDFIPFAPTFDAVMFNAPDLSTAMRDAEPIPHFYIASQYDGLLRTTEWTDHNFTAFSDGVAVEVKDKATFTCDQFHDYVDSLFRDDTLRDGVKKEYLCNVHLGYTAYEQLISDYFFMMPMISDAMFFAKHKHTTYLSVVNPIHLMLNKTYGTNYVPISVLAETLFFTIESPYHSIDLIDHFEYHYYIMHRHFTVNNIVEFTKHSKLGFDPFPKADDKNYTVIGSHFEQEPVYGNIATKFPHLSFWQKVTKVYGTSAFNSNLKALNDEFTDQPIGVPLPQ</sequence>
<dbReference type="PANTHER" id="PTHR44590">
    <property type="entry name" value="CARBOXYLIC ESTER HYDROLASE-RELATED"/>
    <property type="match status" value="1"/>
</dbReference>
<evidence type="ECO:0000313" key="2">
    <source>
        <dbReference type="Proteomes" id="UP000492821"/>
    </source>
</evidence>
<name>A0A7E4V5L1_PANRE</name>
<evidence type="ECO:0000259" key="1">
    <source>
        <dbReference type="Pfam" id="PF00135"/>
    </source>
</evidence>
<reference evidence="3" key="2">
    <citation type="submission" date="2020-10" db="UniProtKB">
        <authorList>
            <consortium name="WormBaseParasite"/>
        </authorList>
    </citation>
    <scope>IDENTIFICATION</scope>
</reference>
<reference evidence="2" key="1">
    <citation type="journal article" date="2013" name="Genetics">
        <title>The draft genome and transcriptome of Panagrellus redivivus are shaped by the harsh demands of a free-living lifestyle.</title>
        <authorList>
            <person name="Srinivasan J."/>
            <person name="Dillman A.R."/>
            <person name="Macchietto M.G."/>
            <person name="Heikkinen L."/>
            <person name="Lakso M."/>
            <person name="Fracchia K.M."/>
            <person name="Antoshechkin I."/>
            <person name="Mortazavi A."/>
            <person name="Wong G."/>
            <person name="Sternberg P.W."/>
        </authorList>
    </citation>
    <scope>NUCLEOTIDE SEQUENCE [LARGE SCALE GENOMIC DNA]</scope>
    <source>
        <strain evidence="2">MT8872</strain>
    </source>
</reference>
<keyword evidence="2" id="KW-1185">Reference proteome</keyword>
<dbReference type="SUPFAM" id="SSF53474">
    <property type="entry name" value="alpha/beta-Hydrolases"/>
    <property type="match status" value="1"/>
</dbReference>
<protein>
    <submittedName>
        <fullName evidence="3">COesterase domain-containing protein</fullName>
    </submittedName>
</protein>
<dbReference type="InterPro" id="IPR002018">
    <property type="entry name" value="CarbesteraseB"/>
</dbReference>
<dbReference type="InterPro" id="IPR029058">
    <property type="entry name" value="AB_hydrolase_fold"/>
</dbReference>
<dbReference type="Proteomes" id="UP000492821">
    <property type="component" value="Unassembled WGS sequence"/>
</dbReference>
<dbReference type="Pfam" id="PF00135">
    <property type="entry name" value="COesterase"/>
    <property type="match status" value="1"/>
</dbReference>
<dbReference type="WBParaSite" id="Pan_g16398.t1">
    <property type="protein sequence ID" value="Pan_g16398.t1"/>
    <property type="gene ID" value="Pan_g16398"/>
</dbReference>